<dbReference type="Proteomes" id="UP001140562">
    <property type="component" value="Unassembled WGS sequence"/>
</dbReference>
<dbReference type="AlphaFoldDB" id="A0A9W8X575"/>
<feature type="compositionally biased region" description="Polar residues" evidence="1">
    <location>
        <begin position="42"/>
        <end position="73"/>
    </location>
</feature>
<protein>
    <submittedName>
        <fullName evidence="2">Uncharacterized protein</fullName>
    </submittedName>
</protein>
<feature type="region of interest" description="Disordered" evidence="1">
    <location>
        <begin position="208"/>
        <end position="235"/>
    </location>
</feature>
<comment type="caution">
    <text evidence="2">The sequence shown here is derived from an EMBL/GenBank/DDBJ whole genome shotgun (WGS) entry which is preliminary data.</text>
</comment>
<organism evidence="2 3">
    <name type="scientific">Didymella glomerata</name>
    <dbReference type="NCBI Taxonomy" id="749621"/>
    <lineage>
        <taxon>Eukaryota</taxon>
        <taxon>Fungi</taxon>
        <taxon>Dikarya</taxon>
        <taxon>Ascomycota</taxon>
        <taxon>Pezizomycotina</taxon>
        <taxon>Dothideomycetes</taxon>
        <taxon>Pleosporomycetidae</taxon>
        <taxon>Pleosporales</taxon>
        <taxon>Pleosporineae</taxon>
        <taxon>Didymellaceae</taxon>
        <taxon>Didymella</taxon>
    </lineage>
</organism>
<dbReference type="OrthoDB" id="3936275at2759"/>
<feature type="region of interest" description="Disordered" evidence="1">
    <location>
        <begin position="42"/>
        <end position="105"/>
    </location>
</feature>
<proteinExistence type="predicted"/>
<evidence type="ECO:0000256" key="1">
    <source>
        <dbReference type="SAM" id="MobiDB-lite"/>
    </source>
</evidence>
<reference evidence="2" key="1">
    <citation type="submission" date="2022-10" db="EMBL/GenBank/DDBJ databases">
        <title>Tapping the CABI collections for fungal endophytes: first genome assemblies for Collariella, Neodidymelliopsis, Ascochyta clinopodiicola, Didymella pomorum, Didymosphaeria variabile, Neocosmospora piperis and Neocucurbitaria cava.</title>
        <authorList>
            <person name="Hill R."/>
        </authorList>
    </citation>
    <scope>NUCLEOTIDE SEQUENCE</scope>
    <source>
        <strain evidence="2">IMI 360193</strain>
    </source>
</reference>
<sequence>MDEQARGPNPPQPAATPRTVRDPFASLIDQIDGAPDWLRDSQMTALTATTAPTHRRTQSSASALNSHPASSVYSRDPFADPSPIPPVPNQASFSQPKAPLSTYSAFPTARESKYTFFGEPGPSRPGTMFTPGLPSNPGASRPPTNYFNAPITPAPLTGGPLTGGPLTSTSRLDRQSDPFDLDRPEVLSFKGIMNQMRDSIARTATVRSRRTSSVGGWFGRDASPAPALNGASVRR</sequence>
<dbReference type="EMBL" id="JAPEUV010000011">
    <property type="protein sequence ID" value="KAJ4341432.1"/>
    <property type="molecule type" value="Genomic_DNA"/>
</dbReference>
<accession>A0A9W8X575</accession>
<evidence type="ECO:0000313" key="3">
    <source>
        <dbReference type="Proteomes" id="UP001140562"/>
    </source>
</evidence>
<gene>
    <name evidence="2" type="ORF">N0V87_001822</name>
</gene>
<evidence type="ECO:0000313" key="2">
    <source>
        <dbReference type="EMBL" id="KAJ4341432.1"/>
    </source>
</evidence>
<keyword evidence="3" id="KW-1185">Reference proteome</keyword>
<name>A0A9W8X575_9PLEO</name>
<feature type="region of interest" description="Disordered" evidence="1">
    <location>
        <begin position="1"/>
        <end position="21"/>
    </location>
</feature>
<feature type="compositionally biased region" description="Polar residues" evidence="1">
    <location>
        <begin position="89"/>
        <end position="105"/>
    </location>
</feature>